<accession>A0AA40CF28</accession>
<evidence type="ECO:0000313" key="2">
    <source>
        <dbReference type="EMBL" id="KAK0635059.1"/>
    </source>
</evidence>
<name>A0AA40CF28_9PEZI</name>
<keyword evidence="3" id="KW-1185">Reference proteome</keyword>
<protein>
    <submittedName>
        <fullName evidence="2">Uncharacterized protein</fullName>
    </submittedName>
</protein>
<gene>
    <name evidence="2" type="ORF">B0T17DRAFT_623351</name>
</gene>
<dbReference type="Proteomes" id="UP001174934">
    <property type="component" value="Unassembled WGS sequence"/>
</dbReference>
<proteinExistence type="predicted"/>
<evidence type="ECO:0000313" key="3">
    <source>
        <dbReference type="Proteomes" id="UP001174934"/>
    </source>
</evidence>
<comment type="caution">
    <text evidence="2">The sequence shown here is derived from an EMBL/GenBank/DDBJ whole genome shotgun (WGS) entry which is preliminary data.</text>
</comment>
<feature type="region of interest" description="Disordered" evidence="1">
    <location>
        <begin position="201"/>
        <end position="220"/>
    </location>
</feature>
<dbReference type="EMBL" id="JAULSR010000001">
    <property type="protein sequence ID" value="KAK0635059.1"/>
    <property type="molecule type" value="Genomic_DNA"/>
</dbReference>
<dbReference type="AlphaFoldDB" id="A0AA40CF28"/>
<organism evidence="2 3">
    <name type="scientific">Bombardia bombarda</name>
    <dbReference type="NCBI Taxonomy" id="252184"/>
    <lineage>
        <taxon>Eukaryota</taxon>
        <taxon>Fungi</taxon>
        <taxon>Dikarya</taxon>
        <taxon>Ascomycota</taxon>
        <taxon>Pezizomycotina</taxon>
        <taxon>Sordariomycetes</taxon>
        <taxon>Sordariomycetidae</taxon>
        <taxon>Sordariales</taxon>
        <taxon>Lasiosphaeriaceae</taxon>
        <taxon>Bombardia</taxon>
    </lineage>
</organism>
<sequence>MASGVISGYDRLVFKPAQSTVIAYVTATESVPDGHARQGGLASSRLPFRRGWERHCQLSFHPITSEAFCGEMDRPRDRTSSIAAQVRGAGGCEARRARQAGPCPEDMAISQDKDTQQKDSFVFSLLAYPFLLDVGALFLQKRPWFVCADTGKNRNVPWRSYLRVFQVVAGVPLVWSWLAKLADSSWVSSLVGPGCISPDSRAKERVRSGGGTGSRPVDKPDDSVRYCQGLSQGCSCRACPGALLPLQTTGPGGLLVCAVVLARRDCCPTRQTRASDSHSLGPNTGWDPSLVLTLVRAAVPGGCTWRVRGA</sequence>
<evidence type="ECO:0000256" key="1">
    <source>
        <dbReference type="SAM" id="MobiDB-lite"/>
    </source>
</evidence>
<reference evidence="2" key="1">
    <citation type="submission" date="2023-06" db="EMBL/GenBank/DDBJ databases">
        <title>Genome-scale phylogeny and comparative genomics of the fungal order Sordariales.</title>
        <authorList>
            <consortium name="Lawrence Berkeley National Laboratory"/>
            <person name="Hensen N."/>
            <person name="Bonometti L."/>
            <person name="Westerberg I."/>
            <person name="Brannstrom I.O."/>
            <person name="Guillou S."/>
            <person name="Cros-Aarteil S."/>
            <person name="Calhoun S."/>
            <person name="Haridas S."/>
            <person name="Kuo A."/>
            <person name="Mondo S."/>
            <person name="Pangilinan J."/>
            <person name="Riley R."/>
            <person name="LaButti K."/>
            <person name="Andreopoulos B."/>
            <person name="Lipzen A."/>
            <person name="Chen C."/>
            <person name="Yanf M."/>
            <person name="Daum C."/>
            <person name="Ng V."/>
            <person name="Clum A."/>
            <person name="Steindorff A."/>
            <person name="Ohm R."/>
            <person name="Martin F."/>
            <person name="Silar P."/>
            <person name="Natvig D."/>
            <person name="Lalanne C."/>
            <person name="Gautier V."/>
            <person name="Ament-velasquez S.L."/>
            <person name="Kruys A."/>
            <person name="Hutchinson M.I."/>
            <person name="Powell A.J."/>
            <person name="Barry K."/>
            <person name="Miller A.N."/>
            <person name="Grigoriev I.V."/>
            <person name="Debuchy R."/>
            <person name="Gladieux P."/>
            <person name="Thoren M.H."/>
            <person name="Johannesson H."/>
        </authorList>
    </citation>
    <scope>NUCLEOTIDE SEQUENCE</scope>
    <source>
        <strain evidence="2">SMH3391-2</strain>
    </source>
</reference>